<dbReference type="InterPro" id="IPR007867">
    <property type="entry name" value="GMC_OxRtase_C"/>
</dbReference>
<evidence type="ECO:0000256" key="3">
    <source>
        <dbReference type="ARBA" id="ARBA00022630"/>
    </source>
</evidence>
<protein>
    <submittedName>
        <fullName evidence="9">Choline dehydrogenase</fullName>
    </submittedName>
</protein>
<feature type="domain" description="Glucose-methanol-choline oxidoreductase N-terminal" evidence="8">
    <location>
        <begin position="82"/>
        <end position="105"/>
    </location>
</feature>
<dbReference type="Gene3D" id="3.50.50.60">
    <property type="entry name" value="FAD/NAD(P)-binding domain"/>
    <property type="match status" value="1"/>
</dbReference>
<reference evidence="9 10" key="1">
    <citation type="submission" date="2016-10" db="EMBL/GenBank/DDBJ databases">
        <title>Comparative genome analysis of multiple Pseudomonas spp. focuses on biocontrol and plant growth promoting traits.</title>
        <authorList>
            <person name="Tao X.-Y."/>
            <person name="Taylor C.G."/>
        </authorList>
    </citation>
    <scope>NUCLEOTIDE SEQUENCE [LARGE SCALE GENOMIC DNA]</scope>
    <source>
        <strain evidence="9 10">37A10</strain>
    </source>
</reference>
<name>A0A423JR34_9PSED</name>
<dbReference type="InterPro" id="IPR000172">
    <property type="entry name" value="GMC_OxRdtase_N"/>
</dbReference>
<dbReference type="Pfam" id="PF00732">
    <property type="entry name" value="GMC_oxred_N"/>
    <property type="match status" value="1"/>
</dbReference>
<dbReference type="Proteomes" id="UP000285349">
    <property type="component" value="Unassembled WGS sequence"/>
</dbReference>
<keyword evidence="4 6" id="KW-0274">FAD</keyword>
<dbReference type="OrthoDB" id="9785276at2"/>
<evidence type="ECO:0000256" key="7">
    <source>
        <dbReference type="RuleBase" id="RU003968"/>
    </source>
</evidence>
<dbReference type="PANTHER" id="PTHR11552">
    <property type="entry name" value="GLUCOSE-METHANOL-CHOLINE GMC OXIDOREDUCTASE"/>
    <property type="match status" value="1"/>
</dbReference>
<comment type="cofactor">
    <cofactor evidence="1 6">
        <name>FAD</name>
        <dbReference type="ChEBI" id="CHEBI:57692"/>
    </cofactor>
</comment>
<comment type="similarity">
    <text evidence="2 7">Belongs to the GMC oxidoreductase family.</text>
</comment>
<evidence type="ECO:0000313" key="10">
    <source>
        <dbReference type="Proteomes" id="UP000285349"/>
    </source>
</evidence>
<dbReference type="NCBIfam" id="NF002550">
    <property type="entry name" value="PRK02106.1"/>
    <property type="match status" value="1"/>
</dbReference>
<dbReference type="AlphaFoldDB" id="A0A423JR34"/>
<evidence type="ECO:0000256" key="6">
    <source>
        <dbReference type="PIRSR" id="PIRSR000137-2"/>
    </source>
</evidence>
<dbReference type="PANTHER" id="PTHR11552:SF147">
    <property type="entry name" value="CHOLINE DEHYDROGENASE, MITOCHONDRIAL"/>
    <property type="match status" value="1"/>
</dbReference>
<evidence type="ECO:0000256" key="2">
    <source>
        <dbReference type="ARBA" id="ARBA00010790"/>
    </source>
</evidence>
<evidence type="ECO:0000256" key="1">
    <source>
        <dbReference type="ARBA" id="ARBA00001974"/>
    </source>
</evidence>
<dbReference type="Pfam" id="PF05199">
    <property type="entry name" value="GMC_oxred_C"/>
    <property type="match status" value="1"/>
</dbReference>
<dbReference type="PIRSF" id="PIRSF000137">
    <property type="entry name" value="Alcohol_oxidase"/>
    <property type="match status" value="1"/>
</dbReference>
<gene>
    <name evidence="9" type="ORF">BK666_26865</name>
</gene>
<evidence type="ECO:0000256" key="4">
    <source>
        <dbReference type="ARBA" id="ARBA00022827"/>
    </source>
</evidence>
<evidence type="ECO:0000256" key="5">
    <source>
        <dbReference type="ARBA" id="ARBA00023002"/>
    </source>
</evidence>
<dbReference type="GO" id="GO:0050660">
    <property type="term" value="F:flavin adenine dinucleotide binding"/>
    <property type="evidence" value="ECO:0007669"/>
    <property type="project" value="InterPro"/>
</dbReference>
<evidence type="ECO:0000313" key="9">
    <source>
        <dbReference type="EMBL" id="RON40156.1"/>
    </source>
</evidence>
<feature type="binding site" evidence="6">
    <location>
        <position position="218"/>
    </location>
    <ligand>
        <name>FAD</name>
        <dbReference type="ChEBI" id="CHEBI:57692"/>
    </ligand>
</feature>
<comment type="caution">
    <text evidence="9">The sequence shown here is derived from an EMBL/GenBank/DDBJ whole genome shotgun (WGS) entry which is preliminary data.</text>
</comment>
<dbReference type="RefSeq" id="WP_123514852.1">
    <property type="nucleotide sequence ID" value="NZ_MOBQ01000042.1"/>
</dbReference>
<keyword evidence="3 7" id="KW-0285">Flavoprotein</keyword>
<dbReference type="Gene3D" id="3.30.410.40">
    <property type="match status" value="1"/>
</dbReference>
<sequence>MNAEFDYVIAGAGSAGCVQARRLSDAGFKVLLLEVGPSDKSWIIRMPAGLRSAFKPTSQYNWWYYTEEQRHLNNRRIQQPRGRLLGGSSSINGMTWLRGHPLDYDRWEAEGATGWSWADCAPYFKKIESSVIDSRYRGHDGPIRAQRQEKLSPLNAAFLEAGQQAGFALTDDVNGYRQEGVSRFEMSVRDGVRNSAAYGYLHTMGEHPDLTIWLGCEVQKIILEGKRAVGFRVLRKGKMIDVRARKESIVSCGVFGSPQLLMLSGIGPAAHLREHGIACQVDLPGVGENLQDHLECHIQIETKEPVSLNRELQPHRMLWAGMQWFGFKKGVASVNQCHVGAFLNSSPTTPHADIQFHFFPVFFDKNWIPVSTTYGYRIGVGPMRPTSRGNIRLRSAKVSDPLRIDPNYMATEEDWRVMRESMRLGLEFAAQPAFKRYNYREDTPGTHIRGGKAMDEFIREDAASAYHPCGTCKMGSSDDSTAVVDSQLRVLGVENLRVIDASVFPSVPSANINAATIMLSEKASDILLGKQPLTPDSLPFHSQLSVPKASKDVGLMSSGKTT</sequence>
<dbReference type="SUPFAM" id="SSF51905">
    <property type="entry name" value="FAD/NAD(P)-binding domain"/>
    <property type="match status" value="1"/>
</dbReference>
<dbReference type="SUPFAM" id="SSF54373">
    <property type="entry name" value="FAD-linked reductases, C-terminal domain"/>
    <property type="match status" value="1"/>
</dbReference>
<dbReference type="InterPro" id="IPR036188">
    <property type="entry name" value="FAD/NAD-bd_sf"/>
</dbReference>
<evidence type="ECO:0000259" key="8">
    <source>
        <dbReference type="PROSITE" id="PS00623"/>
    </source>
</evidence>
<accession>A0A423JR34</accession>
<dbReference type="PROSITE" id="PS00623">
    <property type="entry name" value="GMC_OXRED_1"/>
    <property type="match status" value="1"/>
</dbReference>
<dbReference type="InterPro" id="IPR012132">
    <property type="entry name" value="GMC_OxRdtase"/>
</dbReference>
<dbReference type="EMBL" id="MOBQ01000042">
    <property type="protein sequence ID" value="RON40156.1"/>
    <property type="molecule type" value="Genomic_DNA"/>
</dbReference>
<dbReference type="GO" id="GO:0016614">
    <property type="term" value="F:oxidoreductase activity, acting on CH-OH group of donors"/>
    <property type="evidence" value="ECO:0007669"/>
    <property type="project" value="InterPro"/>
</dbReference>
<keyword evidence="5" id="KW-0560">Oxidoreductase</keyword>
<organism evidence="9 10">
    <name type="scientific">Pseudomonas frederiksbergensis</name>
    <dbReference type="NCBI Taxonomy" id="104087"/>
    <lineage>
        <taxon>Bacteria</taxon>
        <taxon>Pseudomonadati</taxon>
        <taxon>Pseudomonadota</taxon>
        <taxon>Gammaproteobacteria</taxon>
        <taxon>Pseudomonadales</taxon>
        <taxon>Pseudomonadaceae</taxon>
        <taxon>Pseudomonas</taxon>
    </lineage>
</organism>
<proteinExistence type="inferred from homology"/>